<evidence type="ECO:0000313" key="1">
    <source>
        <dbReference type="EMBL" id="EPD30873.1"/>
    </source>
</evidence>
<evidence type="ECO:0008006" key="3">
    <source>
        <dbReference type="Google" id="ProtNLM"/>
    </source>
</evidence>
<keyword evidence="2" id="KW-1185">Reference proteome</keyword>
<dbReference type="GO" id="GO:0019441">
    <property type="term" value="P:L-tryptophan catabolic process to kynurenine"/>
    <property type="evidence" value="ECO:0007669"/>
    <property type="project" value="InterPro"/>
</dbReference>
<comment type="caution">
    <text evidence="1">The sequence shown here is derived from an EMBL/GenBank/DDBJ whole genome shotgun (WGS) entry which is preliminary data.</text>
</comment>
<dbReference type="EMBL" id="AGWN01000001">
    <property type="protein sequence ID" value="EPD30873.1"/>
    <property type="molecule type" value="Genomic_DNA"/>
</dbReference>
<dbReference type="InterPro" id="IPR037175">
    <property type="entry name" value="KFase_sf"/>
</dbReference>
<name>A0A9W5VWF8_9ACTO</name>
<dbReference type="PANTHER" id="PTHR31118">
    <property type="entry name" value="CYCLASE-LIKE PROTEIN 2"/>
    <property type="match status" value="1"/>
</dbReference>
<dbReference type="SUPFAM" id="SSF102198">
    <property type="entry name" value="Putative cyclase"/>
    <property type="match status" value="1"/>
</dbReference>
<gene>
    <name evidence="1" type="ORF">HMPREF9238_00628</name>
</gene>
<dbReference type="Pfam" id="PF04199">
    <property type="entry name" value="Cyclase"/>
    <property type="match status" value="1"/>
</dbReference>
<dbReference type="GO" id="GO:0004061">
    <property type="term" value="F:arylformamidase activity"/>
    <property type="evidence" value="ECO:0007669"/>
    <property type="project" value="InterPro"/>
</dbReference>
<accession>A0A9W5VWF8</accession>
<evidence type="ECO:0000313" key="2">
    <source>
        <dbReference type="Proteomes" id="UP000014387"/>
    </source>
</evidence>
<dbReference type="Gene3D" id="3.50.30.50">
    <property type="entry name" value="Putative cyclase"/>
    <property type="match status" value="1"/>
</dbReference>
<dbReference type="Proteomes" id="UP000014387">
    <property type="component" value="Unassembled WGS sequence"/>
</dbReference>
<dbReference type="RefSeq" id="WP_016443985.1">
    <property type="nucleotide sequence ID" value="NZ_KE150266.1"/>
</dbReference>
<dbReference type="InterPro" id="IPR007325">
    <property type="entry name" value="KFase/CYL"/>
</dbReference>
<protein>
    <recommendedName>
        <fullName evidence="3">Cyclase</fullName>
    </recommendedName>
</protein>
<organism evidence="1 2">
    <name type="scientific">Gleimia europaea ACS-120-V-Col10b</name>
    <dbReference type="NCBI Taxonomy" id="883069"/>
    <lineage>
        <taxon>Bacteria</taxon>
        <taxon>Bacillati</taxon>
        <taxon>Actinomycetota</taxon>
        <taxon>Actinomycetes</taxon>
        <taxon>Actinomycetales</taxon>
        <taxon>Actinomycetaceae</taxon>
        <taxon>Gleimia</taxon>
    </lineage>
</organism>
<dbReference type="AlphaFoldDB" id="A0A9W5VWF8"/>
<dbReference type="PANTHER" id="PTHR31118:SF32">
    <property type="entry name" value="KYNURENINE FORMAMIDASE"/>
    <property type="match status" value="1"/>
</dbReference>
<proteinExistence type="predicted"/>
<sequence length="229" mass="26063">MFVHLSHKMSENDVAFPGEPVLKLRQDRQAGVDGYPFNAYIMELPNHFGTHMDGPHHFNTTGTNFEDLPMEYFVYMGEEVLVVDLPHKCKPGEIITKEDVEPFAEELKGKGLLLLRTGFEKYRTEDPEIYKREGLAIHTELAKWLSQEFPDLRCVGMDWLSVASPLNDHGPEAHHWLLGNYSDHLITAVEDMSMVALGDSPKFKLVTMGPLRIEKVDSAQVNIIAWLED</sequence>
<reference evidence="1 2" key="1">
    <citation type="submission" date="2013-05" db="EMBL/GenBank/DDBJ databases">
        <title>The Genome Sequence of Actinomyces europaeus ACS-120-V-COL10B.</title>
        <authorList>
            <consortium name="The Broad Institute Genomics Platform"/>
            <person name="Earl A."/>
            <person name="Ward D."/>
            <person name="Feldgarden M."/>
            <person name="Gevers D."/>
            <person name="Saerens B."/>
            <person name="Vaneechoutte M."/>
            <person name="Walker B."/>
            <person name="Young S."/>
            <person name="Zeng Q."/>
            <person name="Gargeya S."/>
            <person name="Fitzgerald M."/>
            <person name="Haas B."/>
            <person name="Abouelleil A."/>
            <person name="Allen A.W."/>
            <person name="Alvarado L."/>
            <person name="Arachchi H.M."/>
            <person name="Berlin A.M."/>
            <person name="Chapman S.B."/>
            <person name="Gainer-Dewar J."/>
            <person name="Goldberg J."/>
            <person name="Griggs A."/>
            <person name="Gujja S."/>
            <person name="Hansen M."/>
            <person name="Howarth C."/>
            <person name="Imamovic A."/>
            <person name="Ireland A."/>
            <person name="Larimer J."/>
            <person name="McCowan C."/>
            <person name="Murphy C."/>
            <person name="Pearson M."/>
            <person name="Poon T.W."/>
            <person name="Priest M."/>
            <person name="Roberts A."/>
            <person name="Saif S."/>
            <person name="Shea T."/>
            <person name="Sisk P."/>
            <person name="Sykes S."/>
            <person name="Wortman J."/>
            <person name="Nusbaum C."/>
            <person name="Birren B."/>
        </authorList>
    </citation>
    <scope>NUCLEOTIDE SEQUENCE [LARGE SCALE GENOMIC DNA]</scope>
    <source>
        <strain evidence="1 2">ACS-120-V-Col10b</strain>
    </source>
</reference>